<sequence>YQSNPNDTKLLADYAKYMSKYADMCDKFDKWESQNLNAAEQAYYIDVQARVSKKLLEVSNA</sequence>
<organism evidence="2">
    <name type="scientific">human gut metagenome</name>
    <dbReference type="NCBI Taxonomy" id="408170"/>
    <lineage>
        <taxon>unclassified sequences</taxon>
        <taxon>metagenomes</taxon>
        <taxon>organismal metagenomes</taxon>
    </lineage>
</organism>
<reference evidence="2" key="1">
    <citation type="journal article" date="2013" name="Environ. Microbiol.">
        <title>Microbiota from the distal guts of lean and obese adolescents exhibit partial functional redundancy besides clear differences in community structure.</title>
        <authorList>
            <person name="Ferrer M."/>
            <person name="Ruiz A."/>
            <person name="Lanza F."/>
            <person name="Haange S.B."/>
            <person name="Oberbach A."/>
            <person name="Till H."/>
            <person name="Bargiela R."/>
            <person name="Campoy C."/>
            <person name="Segura M.T."/>
            <person name="Richter M."/>
            <person name="von Bergen M."/>
            <person name="Seifert J."/>
            <person name="Suarez A."/>
        </authorList>
    </citation>
    <scope>NUCLEOTIDE SEQUENCE</scope>
</reference>
<feature type="domain" description="DUF6591" evidence="1">
    <location>
        <begin position="1"/>
        <end position="59"/>
    </location>
</feature>
<protein>
    <recommendedName>
        <fullName evidence="1">DUF6591 domain-containing protein</fullName>
    </recommendedName>
</protein>
<comment type="caution">
    <text evidence="2">The sequence shown here is derived from an EMBL/GenBank/DDBJ whole genome shotgun (WGS) entry which is preliminary data.</text>
</comment>
<feature type="non-terminal residue" evidence="2">
    <location>
        <position position="1"/>
    </location>
</feature>
<dbReference type="InterPro" id="IPR046526">
    <property type="entry name" value="DUF6591"/>
</dbReference>
<evidence type="ECO:0000259" key="1">
    <source>
        <dbReference type="Pfam" id="PF20234"/>
    </source>
</evidence>
<dbReference type="Pfam" id="PF20234">
    <property type="entry name" value="DUF6591"/>
    <property type="match status" value="1"/>
</dbReference>
<proteinExistence type="predicted"/>
<name>K1TM63_9ZZZZ</name>
<dbReference type="AlphaFoldDB" id="K1TM63"/>
<accession>K1TM63</accession>
<evidence type="ECO:0000313" key="2">
    <source>
        <dbReference type="EMBL" id="EKC68669.1"/>
    </source>
</evidence>
<gene>
    <name evidence="2" type="ORF">LEA_08675</name>
</gene>
<dbReference type="EMBL" id="AJWY01005789">
    <property type="protein sequence ID" value="EKC68669.1"/>
    <property type="molecule type" value="Genomic_DNA"/>
</dbReference>